<keyword evidence="3 6" id="KW-0597">Phosphoprotein</keyword>
<evidence type="ECO:0000259" key="9">
    <source>
        <dbReference type="PROSITE" id="PS50110"/>
    </source>
</evidence>
<dbReference type="Gene3D" id="1.10.287.130">
    <property type="match status" value="1"/>
</dbReference>
<comment type="catalytic activity">
    <reaction evidence="1">
        <text>ATP + protein L-histidine = ADP + protein N-phospho-L-histidine.</text>
        <dbReference type="EC" id="2.7.13.3"/>
    </reaction>
</comment>
<dbReference type="PROSITE" id="PS50110">
    <property type="entry name" value="RESPONSE_REGULATORY"/>
    <property type="match status" value="2"/>
</dbReference>
<evidence type="ECO:0000256" key="6">
    <source>
        <dbReference type="PROSITE-ProRule" id="PRU00169"/>
    </source>
</evidence>
<dbReference type="CDD" id="cd17546">
    <property type="entry name" value="REC_hyHK_CKI1_RcsC-like"/>
    <property type="match status" value="1"/>
</dbReference>
<feature type="domain" description="Response regulatory" evidence="9">
    <location>
        <begin position="4"/>
        <end position="126"/>
    </location>
</feature>
<dbReference type="CDD" id="cd16922">
    <property type="entry name" value="HATPase_EvgS-ArcB-TorS-like"/>
    <property type="match status" value="1"/>
</dbReference>
<protein>
    <recommendedName>
        <fullName evidence="2">histidine kinase</fullName>
        <ecNumber evidence="2">2.7.13.3</ecNumber>
    </recommendedName>
</protein>
<dbReference type="AlphaFoldDB" id="A0A5C5YTA1"/>
<feature type="modified residue" description="4-aspartylphosphate" evidence="6">
    <location>
        <position position="460"/>
    </location>
</feature>
<dbReference type="SUPFAM" id="SSF55874">
    <property type="entry name" value="ATPase domain of HSP90 chaperone/DNA topoisomerase II/histidine kinase"/>
    <property type="match status" value="1"/>
</dbReference>
<keyword evidence="5" id="KW-0418">Kinase</keyword>
<comment type="caution">
    <text evidence="10">The sequence shown here is derived from an EMBL/GenBank/DDBJ whole genome shotgun (WGS) entry which is preliminary data.</text>
</comment>
<dbReference type="SMART" id="SM00387">
    <property type="entry name" value="HATPase_c"/>
    <property type="match status" value="1"/>
</dbReference>
<dbReference type="SMART" id="SM00448">
    <property type="entry name" value="REC"/>
    <property type="match status" value="2"/>
</dbReference>
<organism evidence="10 11">
    <name type="scientific">Posidoniimonas polymericola</name>
    <dbReference type="NCBI Taxonomy" id="2528002"/>
    <lineage>
        <taxon>Bacteria</taxon>
        <taxon>Pseudomonadati</taxon>
        <taxon>Planctomycetota</taxon>
        <taxon>Planctomycetia</taxon>
        <taxon>Pirellulales</taxon>
        <taxon>Lacipirellulaceae</taxon>
        <taxon>Posidoniimonas</taxon>
    </lineage>
</organism>
<dbReference type="InterPro" id="IPR003594">
    <property type="entry name" value="HATPase_dom"/>
</dbReference>
<dbReference type="Pfam" id="PF02518">
    <property type="entry name" value="HATPase_c"/>
    <property type="match status" value="1"/>
</dbReference>
<evidence type="ECO:0000256" key="1">
    <source>
        <dbReference type="ARBA" id="ARBA00000085"/>
    </source>
</evidence>
<evidence type="ECO:0000256" key="3">
    <source>
        <dbReference type="ARBA" id="ARBA00022553"/>
    </source>
</evidence>
<keyword evidence="11" id="KW-1185">Reference proteome</keyword>
<name>A0A5C5YTA1_9BACT</name>
<dbReference type="PRINTS" id="PR00344">
    <property type="entry name" value="BCTRLSENSOR"/>
</dbReference>
<dbReference type="Pfam" id="PF00512">
    <property type="entry name" value="HisKA"/>
    <property type="match status" value="1"/>
</dbReference>
<dbReference type="Pfam" id="PF00072">
    <property type="entry name" value="Response_reg"/>
    <property type="match status" value="2"/>
</dbReference>
<evidence type="ECO:0000256" key="7">
    <source>
        <dbReference type="SAM" id="Coils"/>
    </source>
</evidence>
<dbReference type="InterPro" id="IPR003661">
    <property type="entry name" value="HisK_dim/P_dom"/>
</dbReference>
<evidence type="ECO:0000313" key="11">
    <source>
        <dbReference type="Proteomes" id="UP000318478"/>
    </source>
</evidence>
<dbReference type="FunFam" id="3.30.565.10:FF:000010">
    <property type="entry name" value="Sensor histidine kinase RcsC"/>
    <property type="match status" value="1"/>
</dbReference>
<dbReference type="CDD" id="cd00156">
    <property type="entry name" value="REC"/>
    <property type="match status" value="1"/>
</dbReference>
<dbReference type="Gene3D" id="3.40.50.2300">
    <property type="match status" value="2"/>
</dbReference>
<dbReference type="PROSITE" id="PS50109">
    <property type="entry name" value="HIS_KIN"/>
    <property type="match status" value="1"/>
</dbReference>
<evidence type="ECO:0000256" key="4">
    <source>
        <dbReference type="ARBA" id="ARBA00022679"/>
    </source>
</evidence>
<feature type="coiled-coil region" evidence="7">
    <location>
        <begin position="129"/>
        <end position="156"/>
    </location>
</feature>
<dbReference type="InterPro" id="IPR036890">
    <property type="entry name" value="HATPase_C_sf"/>
</dbReference>
<feature type="domain" description="Response regulatory" evidence="9">
    <location>
        <begin position="411"/>
        <end position="525"/>
    </location>
</feature>
<dbReference type="InterPro" id="IPR004358">
    <property type="entry name" value="Sig_transdc_His_kin-like_C"/>
</dbReference>
<evidence type="ECO:0000313" key="10">
    <source>
        <dbReference type="EMBL" id="TWT78036.1"/>
    </source>
</evidence>
<dbReference type="Proteomes" id="UP000318478">
    <property type="component" value="Unassembled WGS sequence"/>
</dbReference>
<evidence type="ECO:0000259" key="8">
    <source>
        <dbReference type="PROSITE" id="PS50109"/>
    </source>
</evidence>
<dbReference type="InterPro" id="IPR011006">
    <property type="entry name" value="CheY-like_superfamily"/>
</dbReference>
<dbReference type="GO" id="GO:0000155">
    <property type="term" value="F:phosphorelay sensor kinase activity"/>
    <property type="evidence" value="ECO:0007669"/>
    <property type="project" value="InterPro"/>
</dbReference>
<proteinExistence type="predicted"/>
<sequence length="527" mass="57479">MKRRVLIIDDTPEDREIVTRALRQDSQVRYDLKEVTSGTEGLNELQRANSPYDLVFLDYQLPDMNAEQFVSKLIGPDQAPAVPIIVLTGSMAVDFSAIGPLEHGVQDFFTKNEVTPEVLGRVAKNAIERHRLLRRLVDSERAADEARESAERASRAKSHFLTLISHELRTPLTAILGFAKLLTDNPSAEDADQMLRMVSDSGEHLRDLLNDLIDMAKVEAGTLDVEMEEFNPSDVIRATCQLMELRASDKGLTLTHELADNIPPAVCSDPTRVRQVLINLLGNAIKFSETGGIRCRAVYDEQQTKLVMLVSDTGPGVPDSLAETLFTPFVQGGRNSKDGHREGVGLGLAISHRLAEMMGGDLSLESTGQSGSTFRFSVLAEEPGSSDSSCGTRVAAETVSSDAAPDFAGKRVLVAEDTLANQYLIRRLLEPTGVGIEIAENGAEAVRLAANSDFDLILMDMLMPVMDGYTATEQLCQQDCPAPIIAITAAAIASDNRRCRRAGCADIITKPIDSDRLFSVLAHYLQK</sequence>
<dbReference type="Gene3D" id="3.30.565.10">
    <property type="entry name" value="Histidine kinase-like ATPase, C-terminal domain"/>
    <property type="match status" value="1"/>
</dbReference>
<dbReference type="SUPFAM" id="SSF52172">
    <property type="entry name" value="CheY-like"/>
    <property type="match status" value="2"/>
</dbReference>
<evidence type="ECO:0000256" key="2">
    <source>
        <dbReference type="ARBA" id="ARBA00012438"/>
    </source>
</evidence>
<dbReference type="SMART" id="SM00388">
    <property type="entry name" value="HisKA"/>
    <property type="match status" value="1"/>
</dbReference>
<dbReference type="EMBL" id="SJPO01000003">
    <property type="protein sequence ID" value="TWT78036.1"/>
    <property type="molecule type" value="Genomic_DNA"/>
</dbReference>
<dbReference type="InterPro" id="IPR001789">
    <property type="entry name" value="Sig_transdc_resp-reg_receiver"/>
</dbReference>
<gene>
    <name evidence="10" type="primary">torS_2</name>
    <name evidence="10" type="ORF">Pla123a_18360</name>
</gene>
<dbReference type="RefSeq" id="WP_197527816.1">
    <property type="nucleotide sequence ID" value="NZ_SJPO01000003.1"/>
</dbReference>
<keyword evidence="7" id="KW-0175">Coiled coil</keyword>
<dbReference type="EC" id="2.7.13.3" evidence="2"/>
<dbReference type="PANTHER" id="PTHR43047">
    <property type="entry name" value="TWO-COMPONENT HISTIDINE PROTEIN KINASE"/>
    <property type="match status" value="1"/>
</dbReference>
<accession>A0A5C5YTA1</accession>
<feature type="modified residue" description="4-aspartylphosphate" evidence="6">
    <location>
        <position position="58"/>
    </location>
</feature>
<evidence type="ECO:0000256" key="5">
    <source>
        <dbReference type="ARBA" id="ARBA00022777"/>
    </source>
</evidence>
<dbReference type="InterPro" id="IPR005467">
    <property type="entry name" value="His_kinase_dom"/>
</dbReference>
<feature type="domain" description="Histidine kinase" evidence="8">
    <location>
        <begin position="163"/>
        <end position="382"/>
    </location>
</feature>
<dbReference type="CDD" id="cd00082">
    <property type="entry name" value="HisKA"/>
    <property type="match status" value="1"/>
</dbReference>
<keyword evidence="4 10" id="KW-0808">Transferase</keyword>
<reference evidence="10 11" key="1">
    <citation type="submission" date="2019-02" db="EMBL/GenBank/DDBJ databases">
        <title>Deep-cultivation of Planctomycetes and their phenomic and genomic characterization uncovers novel biology.</title>
        <authorList>
            <person name="Wiegand S."/>
            <person name="Jogler M."/>
            <person name="Boedeker C."/>
            <person name="Pinto D."/>
            <person name="Vollmers J."/>
            <person name="Rivas-Marin E."/>
            <person name="Kohn T."/>
            <person name="Peeters S.H."/>
            <person name="Heuer A."/>
            <person name="Rast P."/>
            <person name="Oberbeckmann S."/>
            <person name="Bunk B."/>
            <person name="Jeske O."/>
            <person name="Meyerdierks A."/>
            <person name="Storesund J.E."/>
            <person name="Kallscheuer N."/>
            <person name="Luecker S."/>
            <person name="Lage O.M."/>
            <person name="Pohl T."/>
            <person name="Merkel B.J."/>
            <person name="Hornburger P."/>
            <person name="Mueller R.-W."/>
            <person name="Bruemmer F."/>
            <person name="Labrenz M."/>
            <person name="Spormann A.M."/>
            <person name="Op Den Camp H."/>
            <person name="Overmann J."/>
            <person name="Amann R."/>
            <person name="Jetten M.S.M."/>
            <person name="Mascher T."/>
            <person name="Medema M.H."/>
            <person name="Devos D.P."/>
            <person name="Kaster A.-K."/>
            <person name="Ovreas L."/>
            <person name="Rohde M."/>
            <person name="Galperin M.Y."/>
            <person name="Jogler C."/>
        </authorList>
    </citation>
    <scope>NUCLEOTIDE SEQUENCE [LARGE SCALE GENOMIC DNA]</scope>
    <source>
        <strain evidence="10 11">Pla123a</strain>
    </source>
</reference>